<feature type="domain" description="Major facilitator superfamily (MFS) profile" evidence="8">
    <location>
        <begin position="1"/>
        <end position="401"/>
    </location>
</feature>
<evidence type="ECO:0000256" key="1">
    <source>
        <dbReference type="ARBA" id="ARBA00004651"/>
    </source>
</evidence>
<evidence type="ECO:0000313" key="10">
    <source>
        <dbReference type="Proteomes" id="UP000054926"/>
    </source>
</evidence>
<dbReference type="SUPFAM" id="SSF103473">
    <property type="entry name" value="MFS general substrate transporter"/>
    <property type="match status" value="1"/>
</dbReference>
<dbReference type="PANTHER" id="PTHR23517:SF2">
    <property type="entry name" value="MULTIDRUG RESISTANCE PROTEIN MDTH"/>
    <property type="match status" value="1"/>
</dbReference>
<evidence type="ECO:0000256" key="2">
    <source>
        <dbReference type="ARBA" id="ARBA00022448"/>
    </source>
</evidence>
<feature type="transmembrane region" description="Helical" evidence="7">
    <location>
        <begin position="141"/>
        <end position="164"/>
    </location>
</feature>
<dbReference type="InterPro" id="IPR036259">
    <property type="entry name" value="MFS_trans_sf"/>
</dbReference>
<feature type="transmembrane region" description="Helical" evidence="7">
    <location>
        <begin position="103"/>
        <end position="129"/>
    </location>
</feature>
<feature type="transmembrane region" description="Helical" evidence="7">
    <location>
        <begin position="289"/>
        <end position="307"/>
    </location>
</feature>
<feature type="transmembrane region" description="Helical" evidence="7">
    <location>
        <begin position="76"/>
        <end position="97"/>
    </location>
</feature>
<dbReference type="PROSITE" id="PS50850">
    <property type="entry name" value="MFS"/>
    <property type="match status" value="1"/>
</dbReference>
<dbReference type="EMBL" id="LNYY01000016">
    <property type="protein sequence ID" value="KTD70134.1"/>
    <property type="molecule type" value="Genomic_DNA"/>
</dbReference>
<feature type="transmembrane region" description="Helical" evidence="7">
    <location>
        <begin position="170"/>
        <end position="192"/>
    </location>
</feature>
<evidence type="ECO:0000256" key="5">
    <source>
        <dbReference type="ARBA" id="ARBA00022989"/>
    </source>
</evidence>
<evidence type="ECO:0000256" key="7">
    <source>
        <dbReference type="SAM" id="Phobius"/>
    </source>
</evidence>
<evidence type="ECO:0000259" key="8">
    <source>
        <dbReference type="PROSITE" id="PS50850"/>
    </source>
</evidence>
<dbReference type="GO" id="GO:0005886">
    <property type="term" value="C:plasma membrane"/>
    <property type="evidence" value="ECO:0007669"/>
    <property type="project" value="UniProtKB-SubCell"/>
</dbReference>
<gene>
    <name evidence="9" type="ORF">Lste_0738</name>
</gene>
<dbReference type="RefSeq" id="WP_058509741.1">
    <property type="nucleotide sequence ID" value="NZ_DAIOMV010000004.1"/>
</dbReference>
<dbReference type="Gene3D" id="1.20.1250.20">
    <property type="entry name" value="MFS general substrate transporter like domains"/>
    <property type="match status" value="1"/>
</dbReference>
<keyword evidence="4 7" id="KW-0812">Transmembrane</keyword>
<dbReference type="InterPro" id="IPR050171">
    <property type="entry name" value="MFS_Transporters"/>
</dbReference>
<feature type="transmembrane region" description="Helical" evidence="7">
    <location>
        <begin position="313"/>
        <end position="336"/>
    </location>
</feature>
<keyword evidence="2" id="KW-0813">Transport</keyword>
<dbReference type="GO" id="GO:0022857">
    <property type="term" value="F:transmembrane transporter activity"/>
    <property type="evidence" value="ECO:0007669"/>
    <property type="project" value="InterPro"/>
</dbReference>
<organism evidence="9 10">
    <name type="scientific">Legionella steelei</name>
    <dbReference type="NCBI Taxonomy" id="947033"/>
    <lineage>
        <taxon>Bacteria</taxon>
        <taxon>Pseudomonadati</taxon>
        <taxon>Pseudomonadota</taxon>
        <taxon>Gammaproteobacteria</taxon>
        <taxon>Legionellales</taxon>
        <taxon>Legionellaceae</taxon>
        <taxon>Legionella</taxon>
    </lineage>
</organism>
<feature type="transmembrane region" description="Helical" evidence="7">
    <location>
        <begin position="260"/>
        <end position="280"/>
    </location>
</feature>
<accession>A0A0W0ZMQ7</accession>
<feature type="transmembrane region" description="Helical" evidence="7">
    <location>
        <begin position="376"/>
        <end position="395"/>
    </location>
</feature>
<dbReference type="Pfam" id="PF07690">
    <property type="entry name" value="MFS_1"/>
    <property type="match status" value="1"/>
</dbReference>
<feature type="transmembrane region" description="Helical" evidence="7">
    <location>
        <begin position="12"/>
        <end position="35"/>
    </location>
</feature>
<sequence>MRSIPNLKLICCLLSGIVCVNFAKFMCLPFLILFLNYKTQAPLWVTGLVCGMAPFCSILGGFIGGQLSDKYGRVPLLYISIFTSASLFILIGLSLQINSQHMQLILIGILNGLFGLFSSFFQPVALALLSELVDKVHRELFFHLRYAAMNIGAVLGPLLAVYLGVTLSSITFYIAGLIYFSFGFSLYIVLLIERRPFSTSKQSNESKVSLSSTLRVISLDRRLLNFILFNIVFALCYSQIDTTLAQYISQQIDNGARVYSLTISLNAFFVLIGQAPIFLLCKGMPKHQAIFYGCFLFFLGCLGFSCCGNKANYIYYSILIITLGELFIFPFAFLFVDDIAPLHLKGAYFGALAFRELGLALGPILGGVALEFFGGQILFLMIGMLSLISYFFVYLGEYRKPRIYKQPFRESI</sequence>
<dbReference type="OrthoDB" id="3237211at2"/>
<dbReference type="Proteomes" id="UP000054926">
    <property type="component" value="Unassembled WGS sequence"/>
</dbReference>
<evidence type="ECO:0000313" key="9">
    <source>
        <dbReference type="EMBL" id="KTD70134.1"/>
    </source>
</evidence>
<dbReference type="AlphaFoldDB" id="A0A0W0ZMQ7"/>
<comment type="subcellular location">
    <subcellularLocation>
        <location evidence="1">Cell membrane</location>
        <topology evidence="1">Multi-pass membrane protein</topology>
    </subcellularLocation>
</comment>
<dbReference type="InterPro" id="IPR011701">
    <property type="entry name" value="MFS"/>
</dbReference>
<evidence type="ECO:0000256" key="6">
    <source>
        <dbReference type="ARBA" id="ARBA00023136"/>
    </source>
</evidence>
<reference evidence="9 10" key="1">
    <citation type="submission" date="2015-11" db="EMBL/GenBank/DDBJ databases">
        <title>Genomic analysis of 38 Legionella species identifies large and diverse effector repertoires.</title>
        <authorList>
            <person name="Burstein D."/>
            <person name="Amaro F."/>
            <person name="Zusman T."/>
            <person name="Lifshitz Z."/>
            <person name="Cohen O."/>
            <person name="Gilbert J.A."/>
            <person name="Pupko T."/>
            <person name="Shuman H.A."/>
            <person name="Segal G."/>
        </authorList>
    </citation>
    <scope>NUCLEOTIDE SEQUENCE [LARGE SCALE GENOMIC DNA]</scope>
    <source>
        <strain evidence="9 10">IMVS3376</strain>
    </source>
</reference>
<protein>
    <submittedName>
        <fullName evidence="9">Major facilitator superfamily (MFS) transporter</fullName>
    </submittedName>
</protein>
<keyword evidence="10" id="KW-1185">Reference proteome</keyword>
<keyword evidence="5 7" id="KW-1133">Transmembrane helix</keyword>
<feature type="transmembrane region" description="Helical" evidence="7">
    <location>
        <begin position="41"/>
        <end position="64"/>
    </location>
</feature>
<dbReference type="STRING" id="947033.Lste_0738"/>
<proteinExistence type="predicted"/>
<evidence type="ECO:0000256" key="3">
    <source>
        <dbReference type="ARBA" id="ARBA00022475"/>
    </source>
</evidence>
<dbReference type="InterPro" id="IPR020846">
    <property type="entry name" value="MFS_dom"/>
</dbReference>
<comment type="caution">
    <text evidence="9">The sequence shown here is derived from an EMBL/GenBank/DDBJ whole genome shotgun (WGS) entry which is preliminary data.</text>
</comment>
<keyword evidence="3" id="KW-1003">Cell membrane</keyword>
<dbReference type="PATRIC" id="fig|947033.5.peg.791"/>
<evidence type="ECO:0000256" key="4">
    <source>
        <dbReference type="ARBA" id="ARBA00022692"/>
    </source>
</evidence>
<keyword evidence="6 7" id="KW-0472">Membrane</keyword>
<dbReference type="PANTHER" id="PTHR23517">
    <property type="entry name" value="RESISTANCE PROTEIN MDTM, PUTATIVE-RELATED-RELATED"/>
    <property type="match status" value="1"/>
</dbReference>
<name>A0A0W0ZMQ7_9GAMM</name>